<dbReference type="Pfam" id="PF02709">
    <property type="entry name" value="Glyco_transf_7C"/>
    <property type="match status" value="1"/>
</dbReference>
<protein>
    <recommendedName>
        <fullName evidence="2">Galactosyltransferase C-terminal domain-containing protein</fullName>
    </recommendedName>
</protein>
<evidence type="ECO:0000256" key="1">
    <source>
        <dbReference type="ARBA" id="ARBA00022679"/>
    </source>
</evidence>
<dbReference type="GO" id="GO:0016740">
    <property type="term" value="F:transferase activity"/>
    <property type="evidence" value="ECO:0007669"/>
    <property type="project" value="UniProtKB-KW"/>
</dbReference>
<dbReference type="AlphaFoldDB" id="A0AAC9NLY2"/>
<evidence type="ECO:0000259" key="2">
    <source>
        <dbReference type="Pfam" id="PF02709"/>
    </source>
</evidence>
<accession>A0AAC9NLY2</accession>
<sequence>MGAIQLKNVSVLFPYKSDRGPRDRIFEWVTSFYKVMMPDAELCIGEGTCQDNLFSRSKAINNAAKKATKDIFIIADTDIYYDPKIIENSLAALSEYEWIIPYYKIHKLSDNTTEKILSEDPAWPVHGEITDSTIIKQARVGGLNVIPRKNFELAGGFDERFCGWGGEDDAFGIAVNTLCGKYQRLGGEIFHLHHPTLKRKGNPNYYSNKTLTKHYRDNKGDKEAIRKLINYKRS</sequence>
<dbReference type="EMBL" id="CP017962">
    <property type="protein sequence ID" value="APC49463.1"/>
    <property type="molecule type" value="Genomic_DNA"/>
</dbReference>
<name>A0AAC9NLY2_VIRHA</name>
<dbReference type="Gene3D" id="3.90.550.10">
    <property type="entry name" value="Spore Coat Polysaccharide Biosynthesis Protein SpsA, Chain A"/>
    <property type="match status" value="1"/>
</dbReference>
<dbReference type="KEGG" id="vhl:BME96_15225"/>
<keyword evidence="1" id="KW-0808">Transferase</keyword>
<proteinExistence type="predicted"/>
<dbReference type="SUPFAM" id="SSF53448">
    <property type="entry name" value="Nucleotide-diphospho-sugar transferases"/>
    <property type="match status" value="1"/>
</dbReference>
<feature type="domain" description="Galactosyltransferase C-terminal" evidence="2">
    <location>
        <begin position="140"/>
        <end position="194"/>
    </location>
</feature>
<gene>
    <name evidence="3" type="ORF">BME96_15225</name>
</gene>
<dbReference type="InterPro" id="IPR027791">
    <property type="entry name" value="Galactosyl_T_C"/>
</dbReference>
<evidence type="ECO:0000313" key="3">
    <source>
        <dbReference type="EMBL" id="APC49463.1"/>
    </source>
</evidence>
<dbReference type="Proteomes" id="UP000182945">
    <property type="component" value="Chromosome"/>
</dbReference>
<evidence type="ECO:0000313" key="4">
    <source>
        <dbReference type="Proteomes" id="UP000182945"/>
    </source>
</evidence>
<reference evidence="3 4" key="1">
    <citation type="submission" date="2016-11" db="EMBL/GenBank/DDBJ databases">
        <title>Complete genome sequencing of Virgibacillus halodenitrificans PDB-F2.</title>
        <authorList>
            <person name="Sun Z."/>
            <person name="Zhou Y."/>
            <person name="Li H."/>
        </authorList>
    </citation>
    <scope>NUCLEOTIDE SEQUENCE [LARGE SCALE GENOMIC DNA]</scope>
    <source>
        <strain evidence="3 4">PDB-F2</strain>
    </source>
</reference>
<organism evidence="3 4">
    <name type="scientific">Virgibacillus halodenitrificans</name>
    <name type="common">Bacillus halodenitrificans</name>
    <dbReference type="NCBI Taxonomy" id="1482"/>
    <lineage>
        <taxon>Bacteria</taxon>
        <taxon>Bacillati</taxon>
        <taxon>Bacillota</taxon>
        <taxon>Bacilli</taxon>
        <taxon>Bacillales</taxon>
        <taxon>Bacillaceae</taxon>
        <taxon>Virgibacillus</taxon>
    </lineage>
</organism>
<dbReference type="InterPro" id="IPR029044">
    <property type="entry name" value="Nucleotide-diphossugar_trans"/>
</dbReference>